<protein>
    <recommendedName>
        <fullName evidence="3">Lipoprotein</fullName>
    </recommendedName>
</protein>
<name>A0AAE9ZY00_9BACT</name>
<dbReference type="PROSITE" id="PS51257">
    <property type="entry name" value="PROKAR_LIPOPROTEIN"/>
    <property type="match status" value="1"/>
</dbReference>
<evidence type="ECO:0008006" key="3">
    <source>
        <dbReference type="Google" id="ProtNLM"/>
    </source>
</evidence>
<dbReference type="RefSeq" id="WP_330930725.1">
    <property type="nucleotide sequence ID" value="NZ_CP119075.1"/>
</dbReference>
<sequence>MKRHINIFVGVLAFISAFGCAKDPKVGNSNLNASDQIVEDPGSISDLERRFSLGILNGNWGEIYDILHPEYIRGYSRSLFVKKMSERDIVKYYVNFHHTFEFENGGYAVCRFSLNVIGSMDDHFLVLFLEKIDEKWRMVNLPIPGRPELNFMGVPNSIKGNWYETGGQPDGVNP</sequence>
<organism evidence="1 2">
    <name type="scientific">Synoicihabitans lomoniglobus</name>
    <dbReference type="NCBI Taxonomy" id="2909285"/>
    <lineage>
        <taxon>Bacteria</taxon>
        <taxon>Pseudomonadati</taxon>
        <taxon>Verrucomicrobiota</taxon>
        <taxon>Opitutia</taxon>
        <taxon>Opitutales</taxon>
        <taxon>Opitutaceae</taxon>
        <taxon>Synoicihabitans</taxon>
    </lineage>
</organism>
<accession>A0AAE9ZY00</accession>
<dbReference type="Proteomes" id="UP001218638">
    <property type="component" value="Chromosome"/>
</dbReference>
<dbReference type="KEGG" id="slom:PXH66_20055"/>
<evidence type="ECO:0000313" key="2">
    <source>
        <dbReference type="Proteomes" id="UP001218638"/>
    </source>
</evidence>
<dbReference type="AlphaFoldDB" id="A0AAE9ZY00"/>
<evidence type="ECO:0000313" key="1">
    <source>
        <dbReference type="EMBL" id="WED64643.1"/>
    </source>
</evidence>
<reference evidence="1" key="1">
    <citation type="submission" date="2023-03" db="EMBL/GenBank/DDBJ databases">
        <title>Lomoglobus Profundus gen. nov., sp. nov., a novel member of the phylum Verrucomicrobia, isolated from deep-marine sediment of South China Sea.</title>
        <authorList>
            <person name="Ahmad T."/>
            <person name="Ishaq S.E."/>
            <person name="Wang F."/>
        </authorList>
    </citation>
    <scope>NUCLEOTIDE SEQUENCE</scope>
    <source>
        <strain evidence="1">LMO-M01</strain>
    </source>
</reference>
<keyword evidence="2" id="KW-1185">Reference proteome</keyword>
<proteinExistence type="predicted"/>
<gene>
    <name evidence="1" type="ORF">PXH66_20055</name>
</gene>
<dbReference type="EMBL" id="CP119075">
    <property type="protein sequence ID" value="WED64643.1"/>
    <property type="molecule type" value="Genomic_DNA"/>
</dbReference>